<gene>
    <name evidence="2" type="ORF">GpartN1_g1951.t1</name>
</gene>
<evidence type="ECO:0000313" key="3">
    <source>
        <dbReference type="Proteomes" id="UP001061958"/>
    </source>
</evidence>
<name>A0A9C7PTH2_9RHOD</name>
<organism evidence="2 3">
    <name type="scientific">Galdieria partita</name>
    <dbReference type="NCBI Taxonomy" id="83374"/>
    <lineage>
        <taxon>Eukaryota</taxon>
        <taxon>Rhodophyta</taxon>
        <taxon>Bangiophyceae</taxon>
        <taxon>Galdieriales</taxon>
        <taxon>Galdieriaceae</taxon>
        <taxon>Galdieria</taxon>
    </lineage>
</organism>
<accession>A0A9C7PTH2</accession>
<evidence type="ECO:0000259" key="1">
    <source>
        <dbReference type="Pfam" id="PF01755"/>
    </source>
</evidence>
<dbReference type="Pfam" id="PF01755">
    <property type="entry name" value="Glyco_transf_25"/>
    <property type="match status" value="1"/>
</dbReference>
<sequence>MLHKKTPMFFPRIFIINLEQQHDRRRKIRKILEELGLEDQVHFLSAFTKNSELVEWYAYKCVPRETSGIGEKTGFLRGRPGKLEIAVFLSHLNAIKHIADLPEDEPYGIVCEDDVTFRTDFQEKVKEILPLGYDMVHLSYLFHDPPSAAIHSSKFLFETPLALSGAQCYLVRRSHAQYLVDKMDHPIRLIQPREGIEVTSELLLQRDSETTQVFIPDDSEPHCASIVYPPLAIERKQEGTRQVHPGHHWWFDKFRRAHSFVGENE</sequence>
<keyword evidence="3" id="KW-1185">Reference proteome</keyword>
<evidence type="ECO:0000313" key="2">
    <source>
        <dbReference type="EMBL" id="GJQ10160.1"/>
    </source>
</evidence>
<reference evidence="2" key="1">
    <citation type="journal article" date="2022" name="Proc. Natl. Acad. Sci. U.S.A.">
        <title>Life cycle and functional genomics of the unicellular red alga Galdieria for elucidating algal and plant evolution and industrial use.</title>
        <authorList>
            <person name="Hirooka S."/>
            <person name="Itabashi T."/>
            <person name="Ichinose T.M."/>
            <person name="Onuma R."/>
            <person name="Fujiwara T."/>
            <person name="Yamashita S."/>
            <person name="Jong L.W."/>
            <person name="Tomita R."/>
            <person name="Iwane A.H."/>
            <person name="Miyagishima S.Y."/>
        </authorList>
    </citation>
    <scope>NUCLEOTIDE SEQUENCE</scope>
    <source>
        <strain evidence="2">NBRC 102759</strain>
    </source>
</reference>
<feature type="domain" description="Glycosyl transferase family 25" evidence="1">
    <location>
        <begin position="11"/>
        <end position="129"/>
    </location>
</feature>
<dbReference type="OrthoDB" id="47375at2759"/>
<dbReference type="Proteomes" id="UP001061958">
    <property type="component" value="Unassembled WGS sequence"/>
</dbReference>
<dbReference type="InterPro" id="IPR002654">
    <property type="entry name" value="Glyco_trans_25"/>
</dbReference>
<dbReference type="CDD" id="cd06532">
    <property type="entry name" value="Glyco_transf_25"/>
    <property type="match status" value="1"/>
</dbReference>
<dbReference type="AlphaFoldDB" id="A0A9C7PTH2"/>
<proteinExistence type="predicted"/>
<comment type="caution">
    <text evidence="2">The sequence shown here is derived from an EMBL/GenBank/DDBJ whole genome shotgun (WGS) entry which is preliminary data.</text>
</comment>
<protein>
    <recommendedName>
        <fullName evidence="1">Glycosyl transferase family 25 domain-containing protein</fullName>
    </recommendedName>
</protein>
<reference evidence="2" key="2">
    <citation type="submission" date="2022-01" db="EMBL/GenBank/DDBJ databases">
        <authorList>
            <person name="Hirooka S."/>
            <person name="Miyagishima S.Y."/>
        </authorList>
    </citation>
    <scope>NUCLEOTIDE SEQUENCE</scope>
    <source>
        <strain evidence="2">NBRC 102759</strain>
    </source>
</reference>
<dbReference type="EMBL" id="BQMJ01000013">
    <property type="protein sequence ID" value="GJQ10160.1"/>
    <property type="molecule type" value="Genomic_DNA"/>
</dbReference>